<keyword evidence="1" id="KW-0732">Signal</keyword>
<dbReference type="Proteomes" id="UP001241656">
    <property type="component" value="Chromosome"/>
</dbReference>
<organism evidence="2 3">
    <name type="scientific">Chryseobacterium gotjawalense</name>
    <dbReference type="NCBI Taxonomy" id="3042315"/>
    <lineage>
        <taxon>Bacteria</taxon>
        <taxon>Pseudomonadati</taxon>
        <taxon>Bacteroidota</taxon>
        <taxon>Flavobacteriia</taxon>
        <taxon>Flavobacteriales</taxon>
        <taxon>Weeksellaceae</taxon>
        <taxon>Chryseobacterium group</taxon>
        <taxon>Chryseobacterium</taxon>
    </lineage>
</organism>
<evidence type="ECO:0000313" key="3">
    <source>
        <dbReference type="Proteomes" id="UP001241656"/>
    </source>
</evidence>
<protein>
    <recommendedName>
        <fullName evidence="4">GLPGLI family protein</fullName>
    </recommendedName>
</protein>
<accession>A0ABY8RD74</accession>
<reference evidence="2 3" key="1">
    <citation type="submission" date="2023-05" db="EMBL/GenBank/DDBJ databases">
        <title>Genomic insight into Chryseobacterium sp. wdc7 isolated forest soil (Gotjawal).</title>
        <authorList>
            <person name="Park S.-J."/>
        </authorList>
    </citation>
    <scope>NUCLEOTIDE SEQUENCE [LARGE SCALE GENOMIC DNA]</scope>
    <source>
        <strain evidence="3">wdc7</strain>
    </source>
</reference>
<dbReference type="RefSeq" id="WP_282905235.1">
    <property type="nucleotide sequence ID" value="NZ_CP124855.1"/>
</dbReference>
<feature type="signal peptide" evidence="1">
    <location>
        <begin position="1"/>
        <end position="25"/>
    </location>
</feature>
<keyword evidence="3" id="KW-1185">Reference proteome</keyword>
<feature type="chain" id="PRO_5046644634" description="GLPGLI family protein" evidence="1">
    <location>
        <begin position="26"/>
        <end position="113"/>
    </location>
</feature>
<evidence type="ECO:0008006" key="4">
    <source>
        <dbReference type="Google" id="ProtNLM"/>
    </source>
</evidence>
<sequence>MKRKRNYFHLILWLMFFCYSVNETAQSSSISYELIYKPNPVQKDKIKKQQYKLDILHGKSIFRTETRRESDSLIKKYEIDPKQQEKEASFLGLNDTVKNLGFRNLITVQEFKT</sequence>
<gene>
    <name evidence="2" type="ORF">QGN23_01290</name>
</gene>
<evidence type="ECO:0000256" key="1">
    <source>
        <dbReference type="SAM" id="SignalP"/>
    </source>
</evidence>
<name>A0ABY8RD74_9FLAO</name>
<proteinExistence type="predicted"/>
<evidence type="ECO:0000313" key="2">
    <source>
        <dbReference type="EMBL" id="WHF51926.1"/>
    </source>
</evidence>
<dbReference type="EMBL" id="CP124855">
    <property type="protein sequence ID" value="WHF51926.1"/>
    <property type="molecule type" value="Genomic_DNA"/>
</dbReference>